<keyword evidence="1" id="KW-0472">Membrane</keyword>
<gene>
    <name evidence="2" type="ORF">PPAR1163_LOCUS11572</name>
    <name evidence="3" type="ORF">PPAR1163_LOCUS11573</name>
</gene>
<evidence type="ECO:0000313" key="3">
    <source>
        <dbReference type="EMBL" id="CAD9253206.1"/>
    </source>
</evidence>
<feature type="transmembrane region" description="Helical" evidence="1">
    <location>
        <begin position="17"/>
        <end position="36"/>
    </location>
</feature>
<feature type="transmembrane region" description="Helical" evidence="1">
    <location>
        <begin position="119"/>
        <end position="141"/>
    </location>
</feature>
<name>A0A6U4FL22_9STRA</name>
<dbReference type="EMBL" id="HBGJ01018153">
    <property type="protein sequence ID" value="CAD9253206.1"/>
    <property type="molecule type" value="Transcribed_RNA"/>
</dbReference>
<proteinExistence type="predicted"/>
<evidence type="ECO:0000256" key="1">
    <source>
        <dbReference type="SAM" id="Phobius"/>
    </source>
</evidence>
<reference evidence="2" key="1">
    <citation type="submission" date="2021-01" db="EMBL/GenBank/DDBJ databases">
        <authorList>
            <person name="Corre E."/>
            <person name="Pelletier E."/>
            <person name="Niang G."/>
            <person name="Scheremetjew M."/>
            <person name="Finn R."/>
            <person name="Kale V."/>
            <person name="Holt S."/>
            <person name="Cochrane G."/>
            <person name="Meng A."/>
            <person name="Brown T."/>
            <person name="Cohen L."/>
        </authorList>
    </citation>
    <scope>NUCLEOTIDE SEQUENCE</scope>
    <source>
        <strain evidence="2">CCMP2877</strain>
    </source>
</reference>
<feature type="transmembrane region" description="Helical" evidence="1">
    <location>
        <begin position="289"/>
        <end position="308"/>
    </location>
</feature>
<feature type="transmembrane region" description="Helical" evidence="1">
    <location>
        <begin position="242"/>
        <end position="269"/>
    </location>
</feature>
<accession>A0A6U4FL22</accession>
<keyword evidence="1" id="KW-0812">Transmembrane</keyword>
<feature type="transmembrane region" description="Helical" evidence="1">
    <location>
        <begin position="162"/>
        <end position="184"/>
    </location>
</feature>
<evidence type="ECO:0000313" key="2">
    <source>
        <dbReference type="EMBL" id="CAD9253205.1"/>
    </source>
</evidence>
<organism evidence="2">
    <name type="scientific">Phaeomonas parva</name>
    <dbReference type="NCBI Taxonomy" id="124430"/>
    <lineage>
        <taxon>Eukaryota</taxon>
        <taxon>Sar</taxon>
        <taxon>Stramenopiles</taxon>
        <taxon>Ochrophyta</taxon>
        <taxon>Pinguiophyceae</taxon>
        <taxon>Pinguiochrysidales</taxon>
        <taxon>Pinguiochrysidaceae</taxon>
        <taxon>Phaeomonas</taxon>
    </lineage>
</organism>
<keyword evidence="1" id="KW-1133">Transmembrane helix</keyword>
<feature type="transmembrane region" description="Helical" evidence="1">
    <location>
        <begin position="84"/>
        <end position="107"/>
    </location>
</feature>
<sequence>MGAFMHLDHMTDQELDVILGLVLYSLASVGCAYALVRFVNAARKSQTVKDFVCGSRDDEEADDLIALNYRSVDYELAQVSRFKFYFHSFLLSSYMLEWVLYVCFAVVGSGGRQQRDTYAVHLMGLFAFFLAFCCVVMVWGTSVRVQHDILGRGSDAQTYFTYFKLTVLSLVLIYAVILVTALAFCYSTPDFNDFLDHWSYQVLALYVACTLTFMSFVILGLGFTVHLRMLRVRPLMQREARFWLAIGKLQVTMAVCVTCFGVWTAAIIWLSNNSDTEDKGALGISGITWHIMCRWVPHLVPGMMMLLFMRHVRTSEASASMVPTPRGMPEDQLEVDR</sequence>
<protein>
    <submittedName>
        <fullName evidence="2">Uncharacterized protein</fullName>
    </submittedName>
</protein>
<dbReference type="AlphaFoldDB" id="A0A6U4FL22"/>
<dbReference type="EMBL" id="HBGJ01018152">
    <property type="protein sequence ID" value="CAD9253205.1"/>
    <property type="molecule type" value="Transcribed_RNA"/>
</dbReference>
<feature type="transmembrane region" description="Helical" evidence="1">
    <location>
        <begin position="204"/>
        <end position="230"/>
    </location>
</feature>